<accession>A0ABS2IG76</accession>
<keyword evidence="1" id="KW-0472">Membrane</keyword>
<comment type="subcellular location">
    <subcellularLocation>
        <location evidence="1">Cell inner membrane</location>
        <topology evidence="1">Multi-pass membrane protein</topology>
    </subcellularLocation>
</comment>
<feature type="transmembrane region" description="Helical" evidence="1">
    <location>
        <begin position="173"/>
        <end position="197"/>
    </location>
</feature>
<dbReference type="EMBL" id="JAFEUP010000004">
    <property type="protein sequence ID" value="MBM7062074.1"/>
    <property type="molecule type" value="Genomic_DNA"/>
</dbReference>
<dbReference type="PANTHER" id="PTHR30188:SF3">
    <property type="entry name" value="ABC TRANSPORTER PERMEASE"/>
    <property type="match status" value="1"/>
</dbReference>
<feature type="transmembrane region" description="Helical" evidence="1">
    <location>
        <begin position="316"/>
        <end position="336"/>
    </location>
</feature>
<dbReference type="InterPro" id="IPR030802">
    <property type="entry name" value="Permease_MalE"/>
</dbReference>
<name>A0ABS2IG76_9GAMM</name>
<keyword evidence="1" id="KW-1003">Cell membrane</keyword>
<proteinExistence type="inferred from homology"/>
<dbReference type="PANTHER" id="PTHR30188">
    <property type="entry name" value="ABC TRANSPORTER PERMEASE PROTEIN-RELATED"/>
    <property type="match status" value="1"/>
</dbReference>
<evidence type="ECO:0000256" key="1">
    <source>
        <dbReference type="RuleBase" id="RU362044"/>
    </source>
</evidence>
<feature type="transmembrane region" description="Helical" evidence="1">
    <location>
        <begin position="273"/>
        <end position="296"/>
    </location>
</feature>
<keyword evidence="1" id="KW-0812">Transmembrane</keyword>
<keyword evidence="3" id="KW-1185">Reference proteome</keyword>
<keyword evidence="1" id="KW-1133">Transmembrane helix</keyword>
<comment type="similarity">
    <text evidence="1">Belongs to the MlaE permease family.</text>
</comment>
<gene>
    <name evidence="2" type="ORF">JQX08_15295</name>
</gene>
<reference evidence="2 3" key="1">
    <citation type="submission" date="2021-02" db="EMBL/GenBank/DDBJ databases">
        <authorList>
            <person name="Lee D.-H."/>
        </authorList>
    </citation>
    <scope>NUCLEOTIDE SEQUENCE [LARGE SCALE GENOMIC DNA]</scope>
    <source>
        <strain evidence="2 3">UL073</strain>
    </source>
</reference>
<evidence type="ECO:0000313" key="2">
    <source>
        <dbReference type="EMBL" id="MBM7062074.1"/>
    </source>
</evidence>
<keyword evidence="1" id="KW-0997">Cell inner membrane</keyword>
<dbReference type="InterPro" id="IPR003453">
    <property type="entry name" value="ABC_MlaE_roteobac"/>
</dbReference>
<sequence>MSEVGSIALEDSVSPPRLSVRGDWTLKHYNQLAAELEQLPQGDQAAQRQIDLSALGQLDTAGAALLGRWLGEARLLELAQQTPNLPQERVALLRTVAEALPDCPPTPGAAAGPAHLEVLEEVGITVEGVWKQLRALLGFIGLTLESLLRSLLQPRQWRITSLVAHIEQTGLNAIPIIMLLTFMVGAVVAFLGATVLANFGATIYTVHLVAFSFLREFGVLLTAILMAGRTASAFTAQIGSMKANEEIDAIRVLGLDPMALLVLPRMLAMMISLPILTFIAMLCGIAGGAVVSTLLLDISPAMFLHVLQTEIPVRHFFIGLVKAPFFAFIIAIIGCLEGFKSGGSAKSVGDHTTSSVVQSIFVVILLDAVAAMFFMEMGW</sequence>
<feature type="transmembrane region" description="Helical" evidence="1">
    <location>
        <begin position="203"/>
        <end position="228"/>
    </location>
</feature>
<evidence type="ECO:0000313" key="3">
    <source>
        <dbReference type="Proteomes" id="UP000717995"/>
    </source>
</evidence>
<protein>
    <submittedName>
        <fullName evidence="2">MlaE family lipid ABC transporter permease subunit</fullName>
    </submittedName>
</protein>
<comment type="caution">
    <text evidence="2">The sequence shown here is derived from an EMBL/GenBank/DDBJ whole genome shotgun (WGS) entry which is preliminary data.</text>
</comment>
<dbReference type="RefSeq" id="WP_205349258.1">
    <property type="nucleotide sequence ID" value="NZ_JAFEUP010000004.1"/>
</dbReference>
<organism evidence="2 3">
    <name type="scientific">Zestomonas insulae</name>
    <dbReference type="NCBI Taxonomy" id="2809017"/>
    <lineage>
        <taxon>Bacteria</taxon>
        <taxon>Pseudomonadati</taxon>
        <taxon>Pseudomonadota</taxon>
        <taxon>Gammaproteobacteria</taxon>
        <taxon>Pseudomonadales</taxon>
        <taxon>Pseudomonadaceae</taxon>
        <taxon>Zestomonas</taxon>
    </lineage>
</organism>
<feature type="transmembrane region" description="Helical" evidence="1">
    <location>
        <begin position="356"/>
        <end position="375"/>
    </location>
</feature>
<dbReference type="NCBIfam" id="TIGR00056">
    <property type="entry name" value="MlaE family lipid ABC transporter permease subunit"/>
    <property type="match status" value="1"/>
</dbReference>
<dbReference type="Proteomes" id="UP000717995">
    <property type="component" value="Unassembled WGS sequence"/>
</dbReference>
<dbReference type="Pfam" id="PF02405">
    <property type="entry name" value="MlaE"/>
    <property type="match status" value="1"/>
</dbReference>